<dbReference type="PROSITE" id="PS51483">
    <property type="entry name" value="B5"/>
    <property type="match status" value="1"/>
</dbReference>
<evidence type="ECO:0000256" key="10">
    <source>
        <dbReference type="ARBA" id="ARBA00022842"/>
    </source>
</evidence>
<dbReference type="FunFam" id="3.50.40.10:FF:000001">
    <property type="entry name" value="Phenylalanine--tRNA ligase beta subunit"/>
    <property type="match status" value="1"/>
</dbReference>
<keyword evidence="8 15" id="KW-0547">Nucleotide-binding</keyword>
<dbReference type="GO" id="GO:0000287">
    <property type="term" value="F:magnesium ion binding"/>
    <property type="evidence" value="ECO:0007669"/>
    <property type="project" value="UniProtKB-UniRule"/>
</dbReference>
<dbReference type="GO" id="GO:0000049">
    <property type="term" value="F:tRNA binding"/>
    <property type="evidence" value="ECO:0007669"/>
    <property type="project" value="UniProtKB-UniRule"/>
</dbReference>
<evidence type="ECO:0000313" key="20">
    <source>
        <dbReference type="EMBL" id="PJA45948.1"/>
    </source>
</evidence>
<dbReference type="PROSITE" id="PS50886">
    <property type="entry name" value="TRBD"/>
    <property type="match status" value="1"/>
</dbReference>
<evidence type="ECO:0000256" key="6">
    <source>
        <dbReference type="ARBA" id="ARBA00022598"/>
    </source>
</evidence>
<evidence type="ECO:0000256" key="4">
    <source>
        <dbReference type="ARBA" id="ARBA00022490"/>
    </source>
</evidence>
<evidence type="ECO:0000256" key="16">
    <source>
        <dbReference type="PROSITE-ProRule" id="PRU00209"/>
    </source>
</evidence>
<dbReference type="InterPro" id="IPR036690">
    <property type="entry name" value="Fdx_antiC-bd_sf"/>
</dbReference>
<evidence type="ECO:0000256" key="2">
    <source>
        <dbReference type="ARBA" id="ARBA00008653"/>
    </source>
</evidence>
<dbReference type="Pfam" id="PF17759">
    <property type="entry name" value="tRNA_synthFbeta"/>
    <property type="match status" value="1"/>
</dbReference>
<comment type="subcellular location">
    <subcellularLocation>
        <location evidence="1 15">Cytoplasm</location>
    </subcellularLocation>
</comment>
<evidence type="ECO:0000256" key="3">
    <source>
        <dbReference type="ARBA" id="ARBA00011209"/>
    </source>
</evidence>
<organism evidence="20 21">
    <name type="scientific">Candidatus Uhrbacteria bacterium CG_4_9_14_3_um_filter_41_35</name>
    <dbReference type="NCBI Taxonomy" id="1975034"/>
    <lineage>
        <taxon>Bacteria</taxon>
        <taxon>Candidatus Uhriibacteriota</taxon>
    </lineage>
</organism>
<evidence type="ECO:0000256" key="13">
    <source>
        <dbReference type="ARBA" id="ARBA00023146"/>
    </source>
</evidence>
<dbReference type="Gene3D" id="2.40.50.140">
    <property type="entry name" value="Nucleic acid-binding proteins"/>
    <property type="match status" value="1"/>
</dbReference>
<comment type="catalytic activity">
    <reaction evidence="14 15">
        <text>tRNA(Phe) + L-phenylalanine + ATP = L-phenylalanyl-tRNA(Phe) + AMP + diphosphate + H(+)</text>
        <dbReference type="Rhea" id="RHEA:19413"/>
        <dbReference type="Rhea" id="RHEA-COMP:9668"/>
        <dbReference type="Rhea" id="RHEA-COMP:9699"/>
        <dbReference type="ChEBI" id="CHEBI:15378"/>
        <dbReference type="ChEBI" id="CHEBI:30616"/>
        <dbReference type="ChEBI" id="CHEBI:33019"/>
        <dbReference type="ChEBI" id="CHEBI:58095"/>
        <dbReference type="ChEBI" id="CHEBI:78442"/>
        <dbReference type="ChEBI" id="CHEBI:78531"/>
        <dbReference type="ChEBI" id="CHEBI:456215"/>
        <dbReference type="EC" id="6.1.1.20"/>
    </reaction>
</comment>
<dbReference type="Pfam" id="PF03484">
    <property type="entry name" value="B5"/>
    <property type="match status" value="1"/>
</dbReference>
<evidence type="ECO:0000259" key="19">
    <source>
        <dbReference type="PROSITE" id="PS51483"/>
    </source>
</evidence>
<dbReference type="HAMAP" id="MF_00283">
    <property type="entry name" value="Phe_tRNA_synth_beta1"/>
    <property type="match status" value="1"/>
</dbReference>
<dbReference type="SMART" id="SM00874">
    <property type="entry name" value="B5"/>
    <property type="match status" value="1"/>
</dbReference>
<dbReference type="InterPro" id="IPR020825">
    <property type="entry name" value="Phe-tRNA_synthase-like_B3/B4"/>
</dbReference>
<evidence type="ECO:0000256" key="12">
    <source>
        <dbReference type="ARBA" id="ARBA00022917"/>
    </source>
</evidence>
<keyword evidence="11 16" id="KW-0694">RNA-binding</keyword>
<dbReference type="InterPro" id="IPR012340">
    <property type="entry name" value="NA-bd_OB-fold"/>
</dbReference>
<comment type="cofactor">
    <cofactor evidence="15">
        <name>Mg(2+)</name>
        <dbReference type="ChEBI" id="CHEBI:18420"/>
    </cofactor>
    <text evidence="15">Binds 2 magnesium ions per tetramer.</text>
</comment>
<evidence type="ECO:0000313" key="21">
    <source>
        <dbReference type="Proteomes" id="UP000231263"/>
    </source>
</evidence>
<dbReference type="Pfam" id="PF01588">
    <property type="entry name" value="tRNA_bind"/>
    <property type="match status" value="1"/>
</dbReference>
<feature type="binding site" evidence="15">
    <location>
        <position position="477"/>
    </location>
    <ligand>
        <name>Mg(2+)</name>
        <dbReference type="ChEBI" id="CHEBI:18420"/>
        <note>shared with alpha subunit</note>
    </ligand>
</feature>
<dbReference type="AlphaFoldDB" id="A0A2M7XDI3"/>
<sequence>MNILASYNWIKEYLKTDLSSEDFAREMSLKSMSVESIDHLPGKFENIVIGVVSEMKTHPNADKLKIAITDIGSKKVQIVCGGVNLAEGMRVVVALPGSKVRWHGEGELVELVETKIRGEESFGMICAAEELGFAKYPAVDHGIWDFGEISEAEAGTSFVEAFGLDDVIFDIEVTSNRVDAMSMVGLAREGAAVTGDKFMAPDIETIKEIKNEKKPLTVSVKDSEACPRYMAVVVNNVKVEASPAWLQRKLLLAGHRPINNIVDITNYILHEYGQPLHAFDYDELAGGEIVVRAAKDGEKFLALDDKEYELKKSNLVIADAEKPVAVAGVMGGRNSGTKANTRTVVFEAAIFDSINIRKTSRLLNLYSDSQLLFEKGLSVKAPELALAKAVELALEIAGGEVASEVYDIQAAEYIAPVFSMRTDRIRKLLGIEIQNTEILDILSTLGFEAEGSGDNYKVTVPYWRDHDIEHEIDLTEEVARIYGYHNLPSKIPTGAPPTGLEDKALVWESNAKRYFCSAGYTELYGYSFVSASMLEKYGLNPHEAVVLHNPLTSDLTHMRTSLMPSLLSDIAKNQGQVHSAKIFDLSPIYITRKNDLPLELAQLVVAEYGQEDVPHSFLRLKGVLTGFAKKAGLNISLERLTDDEKWHPSRSASIMVDGEQVGVIGQVADKYQQAFGINKSVVAIDFSFAKVVLKMKKIRRYEPIPEFPATDRDLAVVVDVEVEFLELEKTIKEQSSIVESVNLIDIYRGAGIPEGKKSVTLSITLRAPDKTLSSDHVADVMKAVEKVLKKQFDASIR</sequence>
<dbReference type="PANTHER" id="PTHR10947">
    <property type="entry name" value="PHENYLALANYL-TRNA SYNTHETASE BETA CHAIN AND LEUCINE-RICH REPEAT-CONTAINING PROTEIN 47"/>
    <property type="match status" value="1"/>
</dbReference>
<feature type="binding site" evidence="15">
    <location>
        <position position="476"/>
    </location>
    <ligand>
        <name>Mg(2+)</name>
        <dbReference type="ChEBI" id="CHEBI:18420"/>
        <note>shared with alpha subunit</note>
    </ligand>
</feature>
<keyword evidence="9 15" id="KW-0067">ATP-binding</keyword>
<dbReference type="InterPro" id="IPR009061">
    <property type="entry name" value="DNA-bd_dom_put_sf"/>
</dbReference>
<dbReference type="Pfam" id="PF03147">
    <property type="entry name" value="FDX-ACB"/>
    <property type="match status" value="1"/>
</dbReference>
<dbReference type="InterPro" id="IPR005147">
    <property type="entry name" value="tRNA_synthase_B5-dom"/>
</dbReference>
<evidence type="ECO:0000256" key="9">
    <source>
        <dbReference type="ARBA" id="ARBA00022840"/>
    </source>
</evidence>
<evidence type="ECO:0000259" key="18">
    <source>
        <dbReference type="PROSITE" id="PS51447"/>
    </source>
</evidence>
<dbReference type="PROSITE" id="PS51447">
    <property type="entry name" value="FDX_ACB"/>
    <property type="match status" value="1"/>
</dbReference>
<dbReference type="SUPFAM" id="SSF46955">
    <property type="entry name" value="Putative DNA-binding domain"/>
    <property type="match status" value="1"/>
</dbReference>
<dbReference type="Pfam" id="PF03483">
    <property type="entry name" value="B3_4"/>
    <property type="match status" value="1"/>
</dbReference>
<feature type="binding site" evidence="15">
    <location>
        <position position="473"/>
    </location>
    <ligand>
        <name>Mg(2+)</name>
        <dbReference type="ChEBI" id="CHEBI:18420"/>
        <note>shared with alpha subunit</note>
    </ligand>
</feature>
<dbReference type="EC" id="6.1.1.20" evidence="15"/>
<dbReference type="GO" id="GO:0005524">
    <property type="term" value="F:ATP binding"/>
    <property type="evidence" value="ECO:0007669"/>
    <property type="project" value="UniProtKB-UniRule"/>
</dbReference>
<dbReference type="InterPro" id="IPR005146">
    <property type="entry name" value="B3/B4_tRNA-bd"/>
</dbReference>
<dbReference type="FunFam" id="3.30.56.10:FF:000002">
    <property type="entry name" value="Phenylalanine--tRNA ligase beta subunit"/>
    <property type="match status" value="1"/>
</dbReference>
<evidence type="ECO:0000256" key="14">
    <source>
        <dbReference type="ARBA" id="ARBA00049255"/>
    </source>
</evidence>
<comment type="caution">
    <text evidence="20">The sequence shown here is derived from an EMBL/GenBank/DDBJ whole genome shotgun (WGS) entry which is preliminary data.</text>
</comment>
<evidence type="ECO:0000256" key="15">
    <source>
        <dbReference type="HAMAP-Rule" id="MF_00283"/>
    </source>
</evidence>
<evidence type="ECO:0000256" key="7">
    <source>
        <dbReference type="ARBA" id="ARBA00022723"/>
    </source>
</evidence>
<dbReference type="InterPro" id="IPR041616">
    <property type="entry name" value="PheRS_beta_core"/>
</dbReference>
<dbReference type="InterPro" id="IPR002547">
    <property type="entry name" value="tRNA-bd_dom"/>
</dbReference>
<evidence type="ECO:0000256" key="1">
    <source>
        <dbReference type="ARBA" id="ARBA00004496"/>
    </source>
</evidence>
<keyword evidence="5 16" id="KW-0820">tRNA-binding</keyword>
<accession>A0A2M7XDI3</accession>
<keyword evidence="12 15" id="KW-0648">Protein biosynthesis</keyword>
<feature type="binding site" evidence="15">
    <location>
        <position position="467"/>
    </location>
    <ligand>
        <name>Mg(2+)</name>
        <dbReference type="ChEBI" id="CHEBI:18420"/>
        <note>shared with alpha subunit</note>
    </ligand>
</feature>
<dbReference type="InterPro" id="IPR045060">
    <property type="entry name" value="Phe-tRNA-ligase_IIc_bsu"/>
</dbReference>
<keyword evidence="6 15" id="KW-0436">Ligase</keyword>
<dbReference type="SUPFAM" id="SSF56037">
    <property type="entry name" value="PheT/TilS domain"/>
    <property type="match status" value="1"/>
</dbReference>
<dbReference type="SUPFAM" id="SSF54991">
    <property type="entry name" value="Anticodon-binding domain of PheRS"/>
    <property type="match status" value="1"/>
</dbReference>
<evidence type="ECO:0000259" key="17">
    <source>
        <dbReference type="PROSITE" id="PS50886"/>
    </source>
</evidence>
<dbReference type="Proteomes" id="UP000231263">
    <property type="component" value="Unassembled WGS sequence"/>
</dbReference>
<protein>
    <recommendedName>
        <fullName evidence="15">Phenylalanine--tRNA ligase beta subunit</fullName>
        <ecNumber evidence="15">6.1.1.20</ecNumber>
    </recommendedName>
    <alternativeName>
        <fullName evidence="15">Phenylalanyl-tRNA synthetase beta subunit</fullName>
        <shortName evidence="15">PheRS</shortName>
    </alternativeName>
</protein>
<keyword evidence="13 15" id="KW-0030">Aminoacyl-tRNA synthetase</keyword>
<dbReference type="CDD" id="cd02796">
    <property type="entry name" value="tRNA_bind_bactPheRS"/>
    <property type="match status" value="1"/>
</dbReference>
<evidence type="ECO:0000256" key="5">
    <source>
        <dbReference type="ARBA" id="ARBA00022555"/>
    </source>
</evidence>
<dbReference type="Gene3D" id="3.30.70.380">
    <property type="entry name" value="Ferrodoxin-fold anticodon-binding domain"/>
    <property type="match status" value="1"/>
</dbReference>
<name>A0A2M7XDI3_9BACT</name>
<gene>
    <name evidence="15" type="primary">pheT</name>
    <name evidence="20" type="ORF">CO173_04075</name>
</gene>
<comment type="similarity">
    <text evidence="2 15">Belongs to the phenylalanyl-tRNA synthetase beta subunit family. Type 1 subfamily.</text>
</comment>
<dbReference type="GO" id="GO:0006432">
    <property type="term" value="P:phenylalanyl-tRNA aminoacylation"/>
    <property type="evidence" value="ECO:0007669"/>
    <property type="project" value="UniProtKB-UniRule"/>
</dbReference>
<dbReference type="GO" id="GO:0009328">
    <property type="term" value="C:phenylalanine-tRNA ligase complex"/>
    <property type="evidence" value="ECO:0007669"/>
    <property type="project" value="TreeGrafter"/>
</dbReference>
<dbReference type="NCBIfam" id="TIGR00472">
    <property type="entry name" value="pheT_bact"/>
    <property type="match status" value="1"/>
</dbReference>
<dbReference type="SMART" id="SM00896">
    <property type="entry name" value="FDX-ACB"/>
    <property type="match status" value="1"/>
</dbReference>
<dbReference type="InterPro" id="IPR045864">
    <property type="entry name" value="aa-tRNA-synth_II/BPL/LPL"/>
</dbReference>
<feature type="domain" description="FDX-ACB" evidence="18">
    <location>
        <begin position="705"/>
        <end position="797"/>
    </location>
</feature>
<dbReference type="Gene3D" id="3.50.40.10">
    <property type="entry name" value="Phenylalanyl-trna Synthetase, Chain B, domain 3"/>
    <property type="match status" value="1"/>
</dbReference>
<keyword evidence="4 15" id="KW-0963">Cytoplasm</keyword>
<feature type="domain" description="TRNA-binding" evidence="17">
    <location>
        <begin position="41"/>
        <end position="159"/>
    </location>
</feature>
<dbReference type="SUPFAM" id="SSF50249">
    <property type="entry name" value="Nucleic acid-binding proteins"/>
    <property type="match status" value="1"/>
</dbReference>
<dbReference type="Gene3D" id="3.30.56.10">
    <property type="match status" value="2"/>
</dbReference>
<dbReference type="PANTHER" id="PTHR10947:SF0">
    <property type="entry name" value="PHENYLALANINE--TRNA LIGASE BETA SUBUNIT"/>
    <property type="match status" value="1"/>
</dbReference>
<dbReference type="InterPro" id="IPR033714">
    <property type="entry name" value="tRNA_bind_bactPheRS"/>
</dbReference>
<dbReference type="SUPFAM" id="SSF55681">
    <property type="entry name" value="Class II aaRS and biotin synthetases"/>
    <property type="match status" value="1"/>
</dbReference>
<evidence type="ECO:0000256" key="8">
    <source>
        <dbReference type="ARBA" id="ARBA00022741"/>
    </source>
</evidence>
<keyword evidence="7 15" id="KW-0479">Metal-binding</keyword>
<dbReference type="InterPro" id="IPR005121">
    <property type="entry name" value="Fdx_antiC-bd"/>
</dbReference>
<evidence type="ECO:0000256" key="11">
    <source>
        <dbReference type="ARBA" id="ARBA00022884"/>
    </source>
</evidence>
<keyword evidence="10 15" id="KW-0460">Magnesium</keyword>
<comment type="subunit">
    <text evidence="3 15">Tetramer of two alpha and two beta subunits.</text>
</comment>
<dbReference type="Gene3D" id="3.30.930.10">
    <property type="entry name" value="Bira Bifunctional Protein, Domain 2"/>
    <property type="match status" value="1"/>
</dbReference>
<dbReference type="EMBL" id="PFWT01000021">
    <property type="protein sequence ID" value="PJA45948.1"/>
    <property type="molecule type" value="Genomic_DNA"/>
</dbReference>
<dbReference type="GO" id="GO:0004826">
    <property type="term" value="F:phenylalanine-tRNA ligase activity"/>
    <property type="evidence" value="ECO:0007669"/>
    <property type="project" value="UniProtKB-UniRule"/>
</dbReference>
<dbReference type="SMART" id="SM00873">
    <property type="entry name" value="B3_4"/>
    <property type="match status" value="1"/>
</dbReference>
<feature type="domain" description="B5" evidence="19">
    <location>
        <begin position="413"/>
        <end position="489"/>
    </location>
</feature>
<dbReference type="InterPro" id="IPR004532">
    <property type="entry name" value="Phe-tRNA-ligase_IIc_bsu_bact"/>
</dbReference>
<proteinExistence type="inferred from homology"/>
<reference evidence="21" key="1">
    <citation type="submission" date="2017-09" db="EMBL/GenBank/DDBJ databases">
        <title>Depth-based differentiation of microbial function through sediment-hosted aquifers and enrichment of novel symbionts in the deep terrestrial subsurface.</title>
        <authorList>
            <person name="Probst A.J."/>
            <person name="Ladd B."/>
            <person name="Jarett J.K."/>
            <person name="Geller-Mcgrath D.E."/>
            <person name="Sieber C.M.K."/>
            <person name="Emerson J.B."/>
            <person name="Anantharaman K."/>
            <person name="Thomas B.C."/>
            <person name="Malmstrom R."/>
            <person name="Stieglmeier M."/>
            <person name="Klingl A."/>
            <person name="Woyke T."/>
            <person name="Ryan C.M."/>
            <person name="Banfield J.F."/>
        </authorList>
    </citation>
    <scope>NUCLEOTIDE SEQUENCE [LARGE SCALE GENOMIC DNA]</scope>
</reference>